<feature type="region of interest" description="Disordered" evidence="1">
    <location>
        <begin position="1"/>
        <end position="45"/>
    </location>
</feature>
<proteinExistence type="predicted"/>
<sequence length="83" mass="9415">MASKEVSISGNRFGADSTCKYTNSEESGNKEEATEVEKEGFGFERADYEKEANEYRGNNEESEYSFIEFIQRTNTVLPSGEQH</sequence>
<accession>A0A811VH91</accession>
<protein>
    <submittedName>
        <fullName evidence="2">(Mediterranean fruit fly) hypothetical protein</fullName>
    </submittedName>
</protein>
<feature type="compositionally biased region" description="Basic and acidic residues" evidence="1">
    <location>
        <begin position="27"/>
        <end position="45"/>
    </location>
</feature>
<keyword evidence="3" id="KW-1185">Reference proteome</keyword>
<dbReference type="EMBL" id="CAJHJT010000056">
    <property type="protein sequence ID" value="CAD7014364.1"/>
    <property type="molecule type" value="Genomic_DNA"/>
</dbReference>
<dbReference type="Proteomes" id="UP000606786">
    <property type="component" value="Unassembled WGS sequence"/>
</dbReference>
<feature type="compositionally biased region" description="Polar residues" evidence="1">
    <location>
        <begin position="1"/>
        <end position="10"/>
    </location>
</feature>
<comment type="caution">
    <text evidence="2">The sequence shown here is derived from an EMBL/GenBank/DDBJ whole genome shotgun (WGS) entry which is preliminary data.</text>
</comment>
<evidence type="ECO:0000313" key="2">
    <source>
        <dbReference type="EMBL" id="CAD7014364.1"/>
    </source>
</evidence>
<dbReference type="AlphaFoldDB" id="A0A811VH91"/>
<organism evidence="2 3">
    <name type="scientific">Ceratitis capitata</name>
    <name type="common">Mediterranean fruit fly</name>
    <name type="synonym">Tephritis capitata</name>
    <dbReference type="NCBI Taxonomy" id="7213"/>
    <lineage>
        <taxon>Eukaryota</taxon>
        <taxon>Metazoa</taxon>
        <taxon>Ecdysozoa</taxon>
        <taxon>Arthropoda</taxon>
        <taxon>Hexapoda</taxon>
        <taxon>Insecta</taxon>
        <taxon>Pterygota</taxon>
        <taxon>Neoptera</taxon>
        <taxon>Endopterygota</taxon>
        <taxon>Diptera</taxon>
        <taxon>Brachycera</taxon>
        <taxon>Muscomorpha</taxon>
        <taxon>Tephritoidea</taxon>
        <taxon>Tephritidae</taxon>
        <taxon>Ceratitis</taxon>
        <taxon>Ceratitis</taxon>
    </lineage>
</organism>
<reference evidence="2" key="1">
    <citation type="submission" date="2020-11" db="EMBL/GenBank/DDBJ databases">
        <authorList>
            <person name="Whitehead M."/>
        </authorList>
    </citation>
    <scope>NUCLEOTIDE SEQUENCE</scope>
    <source>
        <strain evidence="2">EGII</strain>
    </source>
</reference>
<name>A0A811VH91_CERCA</name>
<gene>
    <name evidence="2" type="ORF">CCAP1982_LOCUS22361</name>
</gene>
<evidence type="ECO:0000313" key="3">
    <source>
        <dbReference type="Proteomes" id="UP000606786"/>
    </source>
</evidence>
<evidence type="ECO:0000256" key="1">
    <source>
        <dbReference type="SAM" id="MobiDB-lite"/>
    </source>
</evidence>